<evidence type="ECO:0000256" key="4">
    <source>
        <dbReference type="ARBA" id="ARBA00022857"/>
    </source>
</evidence>
<comment type="pathway">
    <text evidence="1 8 9">Porphyrin-containing compound metabolism; protoporphyrin-IX biosynthesis; 5-aminolevulinate from L-glutamyl-tRNA(Glu): step 1/2.</text>
</comment>
<dbReference type="Gene3D" id="3.40.50.720">
    <property type="entry name" value="NAD(P)-binding Rossmann-like Domain"/>
    <property type="match status" value="1"/>
</dbReference>
<keyword evidence="15" id="KW-1185">Reference proteome</keyword>
<feature type="domain" description="Quinate/shikimate 5-dehydrogenase/glutamyl-tRNA reductase" evidence="12">
    <location>
        <begin position="177"/>
        <end position="311"/>
    </location>
</feature>
<comment type="caution">
    <text evidence="14">The sequence shown here is derived from an EMBL/GenBank/DDBJ whole genome shotgun (WGS) entry which is preliminary data.</text>
</comment>
<feature type="domain" description="Tetrapyrrole biosynthesis glutamyl-tRNA reductase dimerisation" evidence="11">
    <location>
        <begin position="325"/>
        <end position="417"/>
    </location>
</feature>
<dbReference type="Pfam" id="PF01488">
    <property type="entry name" value="Shikimate_DH"/>
    <property type="match status" value="1"/>
</dbReference>
<evidence type="ECO:0000259" key="13">
    <source>
        <dbReference type="Pfam" id="PF05201"/>
    </source>
</evidence>
<feature type="active site" description="Nucleophile" evidence="8">
    <location>
        <position position="55"/>
    </location>
</feature>
<dbReference type="SUPFAM" id="SSF69742">
    <property type="entry name" value="Glutamyl tRNA-reductase catalytic, N-terminal domain"/>
    <property type="match status" value="1"/>
</dbReference>
<dbReference type="SUPFAM" id="SSF69075">
    <property type="entry name" value="Glutamyl tRNA-reductase dimerization domain"/>
    <property type="match status" value="1"/>
</dbReference>
<dbReference type="PROSITE" id="PS00747">
    <property type="entry name" value="GLUTR"/>
    <property type="match status" value="1"/>
</dbReference>
<dbReference type="PANTHER" id="PTHR43013">
    <property type="entry name" value="GLUTAMYL-TRNA REDUCTASE"/>
    <property type="match status" value="1"/>
</dbReference>
<comment type="catalytic activity">
    <reaction evidence="7 8 9">
        <text>(S)-4-amino-5-oxopentanoate + tRNA(Glu) + NADP(+) = L-glutamyl-tRNA(Glu) + NADPH + H(+)</text>
        <dbReference type="Rhea" id="RHEA:12344"/>
        <dbReference type="Rhea" id="RHEA-COMP:9663"/>
        <dbReference type="Rhea" id="RHEA-COMP:9680"/>
        <dbReference type="ChEBI" id="CHEBI:15378"/>
        <dbReference type="ChEBI" id="CHEBI:57501"/>
        <dbReference type="ChEBI" id="CHEBI:57783"/>
        <dbReference type="ChEBI" id="CHEBI:58349"/>
        <dbReference type="ChEBI" id="CHEBI:78442"/>
        <dbReference type="ChEBI" id="CHEBI:78520"/>
        <dbReference type="EC" id="1.2.1.70"/>
    </reaction>
</comment>
<evidence type="ECO:0000256" key="2">
    <source>
        <dbReference type="ARBA" id="ARBA00005916"/>
    </source>
</evidence>
<dbReference type="RefSeq" id="WP_377302763.1">
    <property type="nucleotide sequence ID" value="NZ_CP180191.1"/>
</dbReference>
<evidence type="ECO:0000256" key="3">
    <source>
        <dbReference type="ARBA" id="ARBA00012970"/>
    </source>
</evidence>
<evidence type="ECO:0000256" key="5">
    <source>
        <dbReference type="ARBA" id="ARBA00023002"/>
    </source>
</evidence>
<keyword evidence="5 8" id="KW-0560">Oxidoreductase</keyword>
<dbReference type="PIRSF" id="PIRSF000445">
    <property type="entry name" value="4pyrrol_synth_GluRdtase"/>
    <property type="match status" value="1"/>
</dbReference>
<feature type="binding site" evidence="8">
    <location>
        <begin position="54"/>
        <end position="57"/>
    </location>
    <ligand>
        <name>substrate</name>
    </ligand>
</feature>
<dbReference type="InterPro" id="IPR036291">
    <property type="entry name" value="NAD(P)-bd_dom_sf"/>
</dbReference>
<gene>
    <name evidence="8 14" type="primary">hemA</name>
    <name evidence="14" type="ORF">ACFOEN_07835</name>
</gene>
<dbReference type="EMBL" id="JBHRTI010000004">
    <property type="protein sequence ID" value="MFC3147549.1"/>
    <property type="molecule type" value="Genomic_DNA"/>
</dbReference>
<dbReference type="CDD" id="cd05213">
    <property type="entry name" value="NAD_bind_Glutamyl_tRNA_reduct"/>
    <property type="match status" value="1"/>
</dbReference>
<feature type="compositionally biased region" description="Basic and acidic residues" evidence="10">
    <location>
        <begin position="430"/>
        <end position="444"/>
    </location>
</feature>
<comment type="subunit">
    <text evidence="8">Homodimer.</text>
</comment>
<sequence>MELVSVGLNHRTAPLALRERLAFPEPTLPDTLAHLKNQFADKPQVLSEVAVLSTCNRTELYCATASHGLLVPQLTDWLAKVGGVGAGDLTTHLYRHRADESARHAFRVASGLDSMVLGEPQILGQMKDAARAAQDAGSMGLLLHQLFQRTFKVAKEVRSSTEIGAHSVSMAAATVRLAQRIFGEISGSRVLLVGAGEMIELVAAHIAAQRPRLLTVANRTADRAQKLAERHAADSIALRDLPDQLPNYDIVVSCTAASLPIIGLGMVARAIKARKRRPIMMVDLAVPRDIEPEVAELSDVYLYTVDDLAAVVAEGRDARAASVQQAETIIDTRVREFNDWIAARRALPHLHALKNDTEALRRDELARARKALARGEDIDAVLEQLSRGISNKLLHGPMHLISSGKHDEATVRMLANLHQRSATESSAADPHAHQRGDHSDSHHS</sequence>
<keyword evidence="4 8" id="KW-0521">NADP</keyword>
<comment type="similarity">
    <text evidence="2 8 9">Belongs to the glutamyl-tRNA reductase family.</text>
</comment>
<protein>
    <recommendedName>
        <fullName evidence="3 8">Glutamyl-tRNA reductase</fullName>
        <shortName evidence="8">GluTR</shortName>
        <ecNumber evidence="3 8">1.2.1.70</ecNumber>
    </recommendedName>
</protein>
<evidence type="ECO:0000256" key="8">
    <source>
        <dbReference type="HAMAP-Rule" id="MF_00087"/>
    </source>
</evidence>
<feature type="region of interest" description="Disordered" evidence="10">
    <location>
        <begin position="419"/>
        <end position="444"/>
    </location>
</feature>
<dbReference type="SUPFAM" id="SSF51735">
    <property type="entry name" value="NAD(P)-binding Rossmann-fold domains"/>
    <property type="match status" value="1"/>
</dbReference>
<evidence type="ECO:0000259" key="11">
    <source>
        <dbReference type="Pfam" id="PF00745"/>
    </source>
</evidence>
<dbReference type="InterPro" id="IPR036343">
    <property type="entry name" value="GluRdtase_N_sf"/>
</dbReference>
<accession>A0ABV7H4Z7</accession>
<dbReference type="Proteomes" id="UP001595556">
    <property type="component" value="Unassembled WGS sequence"/>
</dbReference>
<evidence type="ECO:0000256" key="7">
    <source>
        <dbReference type="ARBA" id="ARBA00047464"/>
    </source>
</evidence>
<keyword evidence="6 8" id="KW-0627">Porphyrin biosynthesis</keyword>
<organism evidence="14 15">
    <name type="scientific">Piscinibacterium candidicorallinum</name>
    <dbReference type="NCBI Taxonomy" id="1793872"/>
    <lineage>
        <taxon>Bacteria</taxon>
        <taxon>Pseudomonadati</taxon>
        <taxon>Pseudomonadota</taxon>
        <taxon>Betaproteobacteria</taxon>
        <taxon>Burkholderiales</taxon>
        <taxon>Piscinibacterium</taxon>
    </lineage>
</organism>
<dbReference type="Pfam" id="PF05201">
    <property type="entry name" value="GlutR_N"/>
    <property type="match status" value="1"/>
</dbReference>
<dbReference type="HAMAP" id="MF_00087">
    <property type="entry name" value="Glu_tRNA_reductase"/>
    <property type="match status" value="1"/>
</dbReference>
<evidence type="ECO:0000313" key="15">
    <source>
        <dbReference type="Proteomes" id="UP001595556"/>
    </source>
</evidence>
<comment type="domain">
    <text evidence="8">Possesses an unusual extended V-shaped dimeric structure with each monomer consisting of three distinct domains arranged along a curved 'spinal' alpha-helix. The N-terminal catalytic domain specifically recognizes the glutamate moiety of the substrate. The second domain is the NADPH-binding domain, and the third C-terminal domain is responsible for dimerization.</text>
</comment>
<dbReference type="InterPro" id="IPR006151">
    <property type="entry name" value="Shikm_DH/Glu-tRNA_Rdtase"/>
</dbReference>
<name>A0ABV7H4Z7_9BURK</name>
<feature type="binding site" evidence="8">
    <location>
        <position position="125"/>
    </location>
    <ligand>
        <name>substrate</name>
    </ligand>
</feature>
<dbReference type="EC" id="1.2.1.70" evidence="3 8"/>
<dbReference type="InterPro" id="IPR018214">
    <property type="entry name" value="GluRdtase_CS"/>
</dbReference>
<comment type="function">
    <text evidence="8">Catalyzes the NADPH-dependent reduction of glutamyl-tRNA(Glu) to glutamate 1-semialdehyde (GSA).</text>
</comment>
<dbReference type="InterPro" id="IPR015896">
    <property type="entry name" value="4pyrrol_synth_GluRdtase_dimer"/>
</dbReference>
<dbReference type="PANTHER" id="PTHR43013:SF1">
    <property type="entry name" value="GLUTAMYL-TRNA REDUCTASE"/>
    <property type="match status" value="1"/>
</dbReference>
<dbReference type="Pfam" id="PF00745">
    <property type="entry name" value="GlutR_dimer"/>
    <property type="match status" value="1"/>
</dbReference>
<feature type="binding site" evidence="8">
    <location>
        <begin position="119"/>
        <end position="121"/>
    </location>
    <ligand>
        <name>substrate</name>
    </ligand>
</feature>
<evidence type="ECO:0000256" key="1">
    <source>
        <dbReference type="ARBA" id="ARBA00005059"/>
    </source>
</evidence>
<dbReference type="GO" id="GO:0008883">
    <property type="term" value="F:glutamyl-tRNA reductase activity"/>
    <property type="evidence" value="ECO:0007669"/>
    <property type="project" value="UniProtKB-EC"/>
</dbReference>
<dbReference type="InterPro" id="IPR036453">
    <property type="entry name" value="GluRdtase_dimer_dom_sf"/>
</dbReference>
<dbReference type="InterPro" id="IPR000343">
    <property type="entry name" value="4pyrrol_synth_GluRdtase"/>
</dbReference>
<reference evidence="15" key="1">
    <citation type="journal article" date="2019" name="Int. J. Syst. Evol. Microbiol.">
        <title>The Global Catalogue of Microorganisms (GCM) 10K type strain sequencing project: providing services to taxonomists for standard genome sequencing and annotation.</title>
        <authorList>
            <consortium name="The Broad Institute Genomics Platform"/>
            <consortium name="The Broad Institute Genome Sequencing Center for Infectious Disease"/>
            <person name="Wu L."/>
            <person name="Ma J."/>
        </authorList>
    </citation>
    <scope>NUCLEOTIDE SEQUENCE [LARGE SCALE GENOMIC DNA]</scope>
    <source>
        <strain evidence="15">KCTC 52168</strain>
    </source>
</reference>
<dbReference type="InterPro" id="IPR015895">
    <property type="entry name" value="4pyrrol_synth_GluRdtase_N"/>
</dbReference>
<dbReference type="NCBIfam" id="TIGR01035">
    <property type="entry name" value="hemA"/>
    <property type="match status" value="1"/>
</dbReference>
<comment type="miscellaneous">
    <text evidence="8">During catalysis, the active site Cys acts as a nucleophile attacking the alpha-carbonyl group of tRNA-bound glutamate with the formation of a thioester intermediate between enzyme and glutamate, and the concomitant release of tRNA(Glu). The thioester intermediate is finally reduced by direct hydride transfer from NADPH, to form the product GSA.</text>
</comment>
<evidence type="ECO:0000256" key="6">
    <source>
        <dbReference type="ARBA" id="ARBA00023244"/>
    </source>
</evidence>
<feature type="domain" description="Glutamyl-tRNA reductase N-terminal" evidence="13">
    <location>
        <begin position="6"/>
        <end position="161"/>
    </location>
</feature>
<feature type="binding site" evidence="8">
    <location>
        <begin position="194"/>
        <end position="199"/>
    </location>
    <ligand>
        <name>NADP(+)</name>
        <dbReference type="ChEBI" id="CHEBI:58349"/>
    </ligand>
</feature>
<evidence type="ECO:0000256" key="9">
    <source>
        <dbReference type="RuleBase" id="RU000584"/>
    </source>
</evidence>
<evidence type="ECO:0000313" key="14">
    <source>
        <dbReference type="EMBL" id="MFC3147549.1"/>
    </source>
</evidence>
<evidence type="ECO:0000259" key="12">
    <source>
        <dbReference type="Pfam" id="PF01488"/>
    </source>
</evidence>
<feature type="binding site" evidence="8">
    <location>
        <position position="114"/>
    </location>
    <ligand>
        <name>substrate</name>
    </ligand>
</feature>
<proteinExistence type="inferred from homology"/>
<evidence type="ECO:0000256" key="10">
    <source>
        <dbReference type="SAM" id="MobiDB-lite"/>
    </source>
</evidence>
<dbReference type="Gene3D" id="3.30.460.30">
    <property type="entry name" value="Glutamyl-tRNA reductase, N-terminal domain"/>
    <property type="match status" value="1"/>
</dbReference>
<feature type="site" description="Important for activity" evidence="8">
    <location>
        <position position="104"/>
    </location>
</feature>